<reference evidence="3" key="1">
    <citation type="journal article" date="2020" name="mSystems">
        <title>Genome- and Community-Level Interaction Insights into Carbon Utilization and Element Cycling Functions of Hydrothermarchaeota in Hydrothermal Sediment.</title>
        <authorList>
            <person name="Zhou Z."/>
            <person name="Liu Y."/>
            <person name="Xu W."/>
            <person name="Pan J."/>
            <person name="Luo Z.H."/>
            <person name="Li M."/>
        </authorList>
    </citation>
    <scope>NUCLEOTIDE SEQUENCE [LARGE SCALE GENOMIC DNA]</scope>
    <source>
        <strain evidence="3">SpSt-1181</strain>
    </source>
</reference>
<dbReference type="Pfam" id="PF02350">
    <property type="entry name" value="Epimerase_2"/>
    <property type="match status" value="1"/>
</dbReference>
<dbReference type="SUPFAM" id="SSF53756">
    <property type="entry name" value="UDP-Glycosyltransferase/glycogen phosphorylase"/>
    <property type="match status" value="1"/>
</dbReference>
<sequence length="366" mass="39368">MKKILLAAGGRSGLLRMLPLYSALSGLDRYDVVLAGPPSGLLAGDAESLLDVFGAGESYIVLREDGASSIGRTASCMLQYEQLLLNMPPDFIMIAGDDDQALAASLAASRMGIPYASMDAGLRTYDRTSAAEGTRRIVDAAADVFFVSEHSGAYNLINEGVDEDRMFFTGNLLIDTLAAVISRSNESQVLSGFGMEAKKYVLVLLDDPVSLNSLGSLKTIARVLESISSRKPVLLQVGSGVEELFRQHEMTPAFTGIENLRLTRFSGYRDLLRLVKDALFVLADSPVVQAESTVMKVPCITMNPSTTSPATIETGTGLLVGIEEGEILERVEDALSGKLGRNAKIPEKWDGATSQRIIDILERLVQ</sequence>
<dbReference type="AlphaFoldDB" id="A0A831SSB4"/>
<proteinExistence type="inferred from homology"/>
<evidence type="ECO:0000259" key="2">
    <source>
        <dbReference type="Pfam" id="PF02350"/>
    </source>
</evidence>
<evidence type="ECO:0000256" key="1">
    <source>
        <dbReference type="RuleBase" id="RU003513"/>
    </source>
</evidence>
<dbReference type="GO" id="GO:0016853">
    <property type="term" value="F:isomerase activity"/>
    <property type="evidence" value="ECO:0007669"/>
    <property type="project" value="UniProtKB-KW"/>
</dbReference>
<feature type="domain" description="UDP-N-acetylglucosamine 2-epimerase" evidence="2">
    <location>
        <begin position="59"/>
        <end position="362"/>
    </location>
</feature>
<comment type="similarity">
    <text evidence="1">Belongs to the UDP-N-acetylglucosamine 2-epimerase family.</text>
</comment>
<keyword evidence="1" id="KW-0413">Isomerase</keyword>
<dbReference type="Proteomes" id="UP000886335">
    <property type="component" value="Unassembled WGS sequence"/>
</dbReference>
<dbReference type="InterPro" id="IPR003331">
    <property type="entry name" value="UDP_GlcNAc_Epimerase_2_dom"/>
</dbReference>
<accession>A0A831SSB4</accession>
<dbReference type="EMBL" id="DSBW01000133">
    <property type="protein sequence ID" value="HED31203.1"/>
    <property type="molecule type" value="Genomic_DNA"/>
</dbReference>
<gene>
    <name evidence="3" type="ORF">ENN50_05900</name>
</gene>
<comment type="caution">
    <text evidence="3">The sequence shown here is derived from an EMBL/GenBank/DDBJ whole genome shotgun (WGS) entry which is preliminary data.</text>
</comment>
<dbReference type="PANTHER" id="PTHR43174">
    <property type="entry name" value="UDP-N-ACETYLGLUCOSAMINE 2-EPIMERASE"/>
    <property type="match status" value="1"/>
</dbReference>
<evidence type="ECO:0000313" key="3">
    <source>
        <dbReference type="EMBL" id="HED31203.1"/>
    </source>
</evidence>
<organism evidence="3">
    <name type="scientific">Prosthecochloris aestuarii</name>
    <dbReference type="NCBI Taxonomy" id="1102"/>
    <lineage>
        <taxon>Bacteria</taxon>
        <taxon>Pseudomonadati</taxon>
        <taxon>Chlorobiota</taxon>
        <taxon>Chlorobiia</taxon>
        <taxon>Chlorobiales</taxon>
        <taxon>Chlorobiaceae</taxon>
        <taxon>Prosthecochloris</taxon>
    </lineage>
</organism>
<dbReference type="InterPro" id="IPR029767">
    <property type="entry name" value="WecB-like"/>
</dbReference>
<dbReference type="Gene3D" id="3.40.50.2000">
    <property type="entry name" value="Glycogen Phosphorylase B"/>
    <property type="match status" value="2"/>
</dbReference>
<protein>
    <submittedName>
        <fullName evidence="3">UDP-N-acetyl glucosamine 2-epimerase</fullName>
    </submittedName>
</protein>
<name>A0A831SSB4_PROAE</name>
<dbReference type="PANTHER" id="PTHR43174:SF1">
    <property type="entry name" value="UDP-N-ACETYLGLUCOSAMINE 2-EPIMERASE"/>
    <property type="match status" value="1"/>
</dbReference>